<dbReference type="AlphaFoldDB" id="A0A0E4C771"/>
<dbReference type="VEuPathDB" id="VectorBase:AGAMI1_011853"/>
<keyword evidence="4 7" id="KW-0863">Zinc-finger</keyword>
<dbReference type="PROSITE" id="PS00028">
    <property type="entry name" value="ZINC_FINGER_C2H2_1"/>
    <property type="match status" value="1"/>
</dbReference>
<name>A0A0E4C771_ANOGA</name>
<keyword evidence="5" id="KW-0862">Zinc</keyword>
<dbReference type="SMART" id="SM00355">
    <property type="entry name" value="ZnF_C2H2"/>
    <property type="match status" value="2"/>
</dbReference>
<keyword evidence="6" id="KW-0539">Nucleus</keyword>
<evidence type="ECO:0000256" key="4">
    <source>
        <dbReference type="ARBA" id="ARBA00022771"/>
    </source>
</evidence>
<sequence>MKQKSNISQHILQVHLRKPNKTCKICDKSFIHHKTYRYHMVSIGQNGAECVKAIENAILYPSFQLTHEGEGKTFECPDCEKTFPNAIYLRDHVNRLHNAAKAAKKPQEPGEKVQRKRNRSQMQSAKIIVRQTP</sequence>
<dbReference type="Pfam" id="PF00096">
    <property type="entry name" value="zf-C2H2"/>
    <property type="match status" value="1"/>
</dbReference>
<dbReference type="InterPro" id="IPR036236">
    <property type="entry name" value="Znf_C2H2_sf"/>
</dbReference>
<dbReference type="PROSITE" id="PS50157">
    <property type="entry name" value="ZINC_FINGER_C2H2_2"/>
    <property type="match status" value="1"/>
</dbReference>
<evidence type="ECO:0000256" key="7">
    <source>
        <dbReference type="PROSITE-ProRule" id="PRU00042"/>
    </source>
</evidence>
<evidence type="ECO:0000259" key="9">
    <source>
        <dbReference type="PROSITE" id="PS50157"/>
    </source>
</evidence>
<keyword evidence="2" id="KW-0479">Metal-binding</keyword>
<evidence type="ECO:0000256" key="8">
    <source>
        <dbReference type="SAM" id="MobiDB-lite"/>
    </source>
</evidence>
<feature type="domain" description="C2H2-type" evidence="9">
    <location>
        <begin position="74"/>
        <end position="102"/>
    </location>
</feature>
<dbReference type="PANTHER" id="PTHR24394:SF29">
    <property type="entry name" value="MYONEURIN"/>
    <property type="match status" value="1"/>
</dbReference>
<dbReference type="GO" id="GO:0005634">
    <property type="term" value="C:nucleus"/>
    <property type="evidence" value="ECO:0007669"/>
    <property type="project" value="UniProtKB-SubCell"/>
</dbReference>
<dbReference type="InterPro" id="IPR013087">
    <property type="entry name" value="Znf_C2H2_type"/>
</dbReference>
<evidence type="ECO:0000256" key="5">
    <source>
        <dbReference type="ARBA" id="ARBA00022833"/>
    </source>
</evidence>
<evidence type="ECO:0000256" key="3">
    <source>
        <dbReference type="ARBA" id="ARBA00022737"/>
    </source>
</evidence>
<evidence type="ECO:0000256" key="6">
    <source>
        <dbReference type="ARBA" id="ARBA00023242"/>
    </source>
</evidence>
<keyword evidence="3" id="KW-0677">Repeat</keyword>
<protein>
    <recommendedName>
        <fullName evidence="9">C2H2-type domain-containing protein</fullName>
    </recommendedName>
</protein>
<reference evidence="10" key="1">
    <citation type="submission" date="2015-03" db="EMBL/GenBank/DDBJ databases">
        <title>Long non-coding RNA discovery across the genus Anopheles reveals conserved secondary structures within and beyond the Gambiae complex.</title>
        <authorList>
            <person name="Jenkins A."/>
            <person name="Waterhouse R."/>
            <person name="Muskavitch M."/>
        </authorList>
    </citation>
    <scope>NUCLEOTIDE SEQUENCE</scope>
    <source>
        <tissue evidence="10">Whole body</tissue>
    </source>
</reference>
<dbReference type="GO" id="GO:0008270">
    <property type="term" value="F:zinc ion binding"/>
    <property type="evidence" value="ECO:0007669"/>
    <property type="project" value="UniProtKB-KW"/>
</dbReference>
<evidence type="ECO:0000256" key="1">
    <source>
        <dbReference type="ARBA" id="ARBA00004123"/>
    </source>
</evidence>
<dbReference type="VEuPathDB" id="VectorBase:AGAP012619"/>
<dbReference type="EMBL" id="HACL01000253">
    <property type="protein sequence ID" value="CFW94547.1"/>
    <property type="molecule type" value="Transcribed_RNA"/>
</dbReference>
<evidence type="ECO:0000313" key="10">
    <source>
        <dbReference type="EMBL" id="CFW94547.1"/>
    </source>
</evidence>
<dbReference type="SUPFAM" id="SSF57667">
    <property type="entry name" value="beta-beta-alpha zinc fingers"/>
    <property type="match status" value="1"/>
</dbReference>
<feature type="region of interest" description="Disordered" evidence="8">
    <location>
        <begin position="99"/>
        <end position="133"/>
    </location>
</feature>
<evidence type="ECO:0000256" key="2">
    <source>
        <dbReference type="ARBA" id="ARBA00022723"/>
    </source>
</evidence>
<accession>A0A0E4C771</accession>
<organism evidence="10">
    <name type="scientific">Anopheles gambiae</name>
    <name type="common">African malaria mosquito</name>
    <dbReference type="NCBI Taxonomy" id="7165"/>
    <lineage>
        <taxon>Eukaryota</taxon>
        <taxon>Metazoa</taxon>
        <taxon>Ecdysozoa</taxon>
        <taxon>Arthropoda</taxon>
        <taxon>Hexapoda</taxon>
        <taxon>Insecta</taxon>
        <taxon>Pterygota</taxon>
        <taxon>Neoptera</taxon>
        <taxon>Endopterygota</taxon>
        <taxon>Diptera</taxon>
        <taxon>Nematocera</taxon>
        <taxon>Culicoidea</taxon>
        <taxon>Culicidae</taxon>
        <taxon>Anophelinae</taxon>
        <taxon>Anopheles</taxon>
    </lineage>
</organism>
<dbReference type="Pfam" id="PF12874">
    <property type="entry name" value="zf-met"/>
    <property type="match status" value="1"/>
</dbReference>
<proteinExistence type="predicted"/>
<dbReference type="Gene3D" id="3.30.160.60">
    <property type="entry name" value="Classic Zinc Finger"/>
    <property type="match status" value="1"/>
</dbReference>
<dbReference type="PANTHER" id="PTHR24394">
    <property type="entry name" value="ZINC FINGER PROTEIN"/>
    <property type="match status" value="1"/>
</dbReference>
<comment type="subcellular location">
    <subcellularLocation>
        <location evidence="1">Nucleus</location>
    </subcellularLocation>
</comment>